<gene>
    <name evidence="5" type="ORF">Ocin01_04531</name>
</gene>
<dbReference type="Gene3D" id="1.10.132.130">
    <property type="match status" value="1"/>
</dbReference>
<comment type="similarity">
    <text evidence="1">Belongs to the peptidase C13 family.</text>
</comment>
<dbReference type="AlphaFoldDB" id="A0A1D2NA71"/>
<dbReference type="OMA" id="ACGRYNS"/>
<dbReference type="PRINTS" id="PR00776">
    <property type="entry name" value="HEMOGLOBNASE"/>
</dbReference>
<feature type="active site" evidence="2">
    <location>
        <position position="175"/>
    </location>
</feature>
<dbReference type="InterPro" id="IPR001096">
    <property type="entry name" value="Peptidase_C13"/>
</dbReference>
<dbReference type="InterPro" id="IPR048501">
    <property type="entry name" value="Legum_prodom"/>
</dbReference>
<feature type="active site" description="Nucleophile" evidence="2">
    <location>
        <position position="216"/>
    </location>
</feature>
<dbReference type="PANTHER" id="PTHR12000:SF42">
    <property type="entry name" value="LEGUMAIN"/>
    <property type="match status" value="1"/>
</dbReference>
<dbReference type="Pfam" id="PF20985">
    <property type="entry name" value="Legum_prodom"/>
    <property type="match status" value="1"/>
</dbReference>
<organism evidence="5 6">
    <name type="scientific">Orchesella cincta</name>
    <name type="common">Springtail</name>
    <name type="synonym">Podura cincta</name>
    <dbReference type="NCBI Taxonomy" id="48709"/>
    <lineage>
        <taxon>Eukaryota</taxon>
        <taxon>Metazoa</taxon>
        <taxon>Ecdysozoa</taxon>
        <taxon>Arthropoda</taxon>
        <taxon>Hexapoda</taxon>
        <taxon>Collembola</taxon>
        <taxon>Entomobryomorpha</taxon>
        <taxon>Entomobryoidea</taxon>
        <taxon>Orchesellidae</taxon>
        <taxon>Orchesellinae</taxon>
        <taxon>Orchesella</taxon>
    </lineage>
</organism>
<keyword evidence="6" id="KW-1185">Reference proteome</keyword>
<dbReference type="Pfam" id="PF01650">
    <property type="entry name" value="Peptidase_C13"/>
    <property type="match status" value="1"/>
</dbReference>
<dbReference type="GO" id="GO:0004197">
    <property type="term" value="F:cysteine-type endopeptidase activity"/>
    <property type="evidence" value="ECO:0007669"/>
    <property type="project" value="TreeGrafter"/>
</dbReference>
<dbReference type="Proteomes" id="UP000094527">
    <property type="component" value="Unassembled WGS sequence"/>
</dbReference>
<reference evidence="5 6" key="1">
    <citation type="journal article" date="2016" name="Genome Biol. Evol.">
        <title>Gene Family Evolution Reflects Adaptation to Soil Environmental Stressors in the Genome of the Collembolan Orchesella cincta.</title>
        <authorList>
            <person name="Faddeeva-Vakhrusheva A."/>
            <person name="Derks M.F."/>
            <person name="Anvar S.Y."/>
            <person name="Agamennone V."/>
            <person name="Suring W."/>
            <person name="Smit S."/>
            <person name="van Straalen N.M."/>
            <person name="Roelofs D."/>
        </authorList>
    </citation>
    <scope>NUCLEOTIDE SEQUENCE [LARGE SCALE GENOMIC DNA]</scope>
    <source>
        <tissue evidence="5">Mixed pool</tissue>
    </source>
</reference>
<evidence type="ECO:0000256" key="1">
    <source>
        <dbReference type="ARBA" id="ARBA00009941"/>
    </source>
</evidence>
<evidence type="ECO:0000259" key="4">
    <source>
        <dbReference type="Pfam" id="PF20985"/>
    </source>
</evidence>
<name>A0A1D2NA71_ORCCI</name>
<dbReference type="GO" id="GO:0051603">
    <property type="term" value="P:proteolysis involved in protein catabolic process"/>
    <property type="evidence" value="ECO:0007669"/>
    <property type="project" value="TreeGrafter"/>
</dbReference>
<dbReference type="OrthoDB" id="192611at2759"/>
<dbReference type="GO" id="GO:0006624">
    <property type="term" value="P:vacuolar protein processing"/>
    <property type="evidence" value="ECO:0007669"/>
    <property type="project" value="TreeGrafter"/>
</dbReference>
<accession>A0A1D2NA71</accession>
<evidence type="ECO:0000313" key="6">
    <source>
        <dbReference type="Proteomes" id="UP000094527"/>
    </source>
</evidence>
<sequence>MMGNRRKDRSVLNTRFLISCVICMNLFSPVVLSSGAHSLWNAVRILDNSAAETNEVVPPQPDIPAGTGSGQKLEAEPVDPKNIWAVLVAGSNEFYNYRHQADVCHAYQILIRNGVPPQQIITMMYDDIEHSEEDVTPQNFIKVLLGDQEGLKGVGSGKVLQSGPNDHVFINFVDHGAPGLVAFPSDELHAKDLENTFKTMHLSKKYGKMVFYLEACESGSMFTNLLPAHWNIFATTAANGNESSWACYFDDARQTYLGDVYSIKWMENADQSDLEQETLQSQFLVVRNETNTSHVMEFGDKRLRDLPVADFLGYSETRLTLPEVELDAVASEDVVPSILQRKLARTQNKGKRQELKSQLRRLYKMRKLVTAQMMDIIEQVTGHGQNMTEELQQHLLHSRHELSNYDCYEKVARHFSKQCYSIAKNPYVTRKLYLLVNMCELGMDSQKILNAMNATCNHRGIVGIY</sequence>
<dbReference type="InterPro" id="IPR046427">
    <property type="entry name" value="Legumain_prodom_sf"/>
</dbReference>
<feature type="region of interest" description="Disordered" evidence="3">
    <location>
        <begin position="53"/>
        <end position="72"/>
    </location>
</feature>
<feature type="domain" description="Legumain prodomain" evidence="4">
    <location>
        <begin position="358"/>
        <end position="456"/>
    </location>
</feature>
<dbReference type="PIRSF" id="PIRSF019663">
    <property type="entry name" value="Legumain"/>
    <property type="match status" value="1"/>
</dbReference>
<protein>
    <submittedName>
        <fullName evidence="5">Legumain</fullName>
    </submittedName>
</protein>
<dbReference type="EMBL" id="LJIJ01000123">
    <property type="protein sequence ID" value="ODN02150.1"/>
    <property type="molecule type" value="Genomic_DNA"/>
</dbReference>
<evidence type="ECO:0000256" key="2">
    <source>
        <dbReference type="PIRSR" id="PIRSR019663-1"/>
    </source>
</evidence>
<evidence type="ECO:0000256" key="3">
    <source>
        <dbReference type="SAM" id="MobiDB-lite"/>
    </source>
</evidence>
<dbReference type="PANTHER" id="PTHR12000">
    <property type="entry name" value="HEMOGLOBINASE FAMILY MEMBER"/>
    <property type="match status" value="1"/>
</dbReference>
<evidence type="ECO:0000313" key="5">
    <source>
        <dbReference type="EMBL" id="ODN02150.1"/>
    </source>
</evidence>
<dbReference type="GO" id="GO:0005773">
    <property type="term" value="C:vacuole"/>
    <property type="evidence" value="ECO:0007669"/>
    <property type="project" value="GOC"/>
</dbReference>
<dbReference type="CDD" id="cd21115">
    <property type="entry name" value="legumain_C"/>
    <property type="match status" value="1"/>
</dbReference>
<dbReference type="Gene3D" id="3.40.50.1460">
    <property type="match status" value="1"/>
</dbReference>
<comment type="caution">
    <text evidence="5">The sequence shown here is derived from an EMBL/GenBank/DDBJ whole genome shotgun (WGS) entry which is preliminary data.</text>
</comment>
<proteinExistence type="inferred from homology"/>
<dbReference type="STRING" id="48709.A0A1D2NA71"/>